<feature type="transmembrane region" description="Helical" evidence="8">
    <location>
        <begin position="12"/>
        <end position="36"/>
    </location>
</feature>
<feature type="transmembrane region" description="Helical" evidence="8">
    <location>
        <begin position="56"/>
        <end position="75"/>
    </location>
</feature>
<feature type="transmembrane region" description="Helical" evidence="8">
    <location>
        <begin position="235"/>
        <end position="254"/>
    </location>
</feature>
<dbReference type="PANTHER" id="PTHR42718">
    <property type="entry name" value="MAJOR FACILITATOR SUPERFAMILY MULTIDRUG TRANSPORTER MFSC"/>
    <property type="match status" value="1"/>
</dbReference>
<keyword evidence="11" id="KW-1185">Reference proteome</keyword>
<dbReference type="GO" id="GO:0005886">
    <property type="term" value="C:plasma membrane"/>
    <property type="evidence" value="ECO:0007669"/>
    <property type="project" value="UniProtKB-SubCell"/>
</dbReference>
<dbReference type="PANTHER" id="PTHR42718:SF9">
    <property type="entry name" value="MAJOR FACILITATOR SUPERFAMILY MULTIDRUG TRANSPORTER MFSC"/>
    <property type="match status" value="1"/>
</dbReference>
<reference evidence="10 11" key="1">
    <citation type="journal article" date="2014" name="Appl. Environ. Microbiol.">
        <title>Gut symbionts from distinct hosts exhibit genotoxic activity via divergent colibactin biosynthetic pathways.</title>
        <authorList>
            <person name="Engel P."/>
            <person name="Vizcaino M.I."/>
            <person name="Crawford J.M."/>
        </authorList>
    </citation>
    <scope>NUCLEOTIDE SEQUENCE [LARGE SCALE GENOMIC DNA]</scope>
    <source>
        <strain evidence="10 11">PEB0191</strain>
    </source>
</reference>
<dbReference type="AlphaFoldDB" id="A0A0A7S135"/>
<dbReference type="PROSITE" id="PS50850">
    <property type="entry name" value="MFS"/>
    <property type="match status" value="1"/>
</dbReference>
<keyword evidence="7 8" id="KW-0472">Membrane</keyword>
<dbReference type="EMBL" id="CP009056">
    <property type="protein sequence ID" value="AJA45239.1"/>
    <property type="molecule type" value="Genomic_DNA"/>
</dbReference>
<dbReference type="Proteomes" id="UP000030901">
    <property type="component" value="Chromosome"/>
</dbReference>
<organism evidence="10 11">
    <name type="scientific">Frischella perrara</name>
    <dbReference type="NCBI Taxonomy" id="1267021"/>
    <lineage>
        <taxon>Bacteria</taxon>
        <taxon>Pseudomonadati</taxon>
        <taxon>Pseudomonadota</taxon>
        <taxon>Gammaproteobacteria</taxon>
        <taxon>Orbales</taxon>
        <taxon>Orbaceae</taxon>
        <taxon>Frischella</taxon>
    </lineage>
</organism>
<dbReference type="KEGG" id="fpp:FPB0191_01420"/>
<gene>
    <name evidence="10" type="ORF">FPB0191_01420</name>
</gene>
<feature type="transmembrane region" description="Helical" evidence="8">
    <location>
        <begin position="170"/>
        <end position="192"/>
    </location>
</feature>
<dbReference type="HOGENOM" id="CLU_000960_28_0_6"/>
<feature type="transmembrane region" description="Helical" evidence="8">
    <location>
        <begin position="204"/>
        <end position="223"/>
    </location>
</feature>
<keyword evidence="3" id="KW-0813">Transport</keyword>
<dbReference type="InterPro" id="IPR011701">
    <property type="entry name" value="MFS"/>
</dbReference>
<evidence type="ECO:0000256" key="7">
    <source>
        <dbReference type="ARBA" id="ARBA00023136"/>
    </source>
</evidence>
<dbReference type="Gene3D" id="1.20.1720.10">
    <property type="entry name" value="Multidrug resistance protein D"/>
    <property type="match status" value="1"/>
</dbReference>
<feature type="transmembrane region" description="Helical" evidence="8">
    <location>
        <begin position="339"/>
        <end position="356"/>
    </location>
</feature>
<evidence type="ECO:0000256" key="8">
    <source>
        <dbReference type="SAM" id="Phobius"/>
    </source>
</evidence>
<keyword evidence="4" id="KW-1003">Cell membrane</keyword>
<dbReference type="GO" id="GO:0022857">
    <property type="term" value="F:transmembrane transporter activity"/>
    <property type="evidence" value="ECO:0007669"/>
    <property type="project" value="InterPro"/>
</dbReference>
<evidence type="ECO:0000256" key="4">
    <source>
        <dbReference type="ARBA" id="ARBA00022475"/>
    </source>
</evidence>
<dbReference type="SUPFAM" id="SSF103473">
    <property type="entry name" value="MFS general substrate transporter"/>
    <property type="match status" value="1"/>
</dbReference>
<feature type="transmembrane region" description="Helical" evidence="8">
    <location>
        <begin position="275"/>
        <end position="294"/>
    </location>
</feature>
<feature type="transmembrane region" description="Helical" evidence="8">
    <location>
        <begin position="84"/>
        <end position="103"/>
    </location>
</feature>
<keyword evidence="5 8" id="KW-0812">Transmembrane</keyword>
<evidence type="ECO:0000313" key="11">
    <source>
        <dbReference type="Proteomes" id="UP000030901"/>
    </source>
</evidence>
<dbReference type="NCBIfam" id="TIGR00711">
    <property type="entry name" value="efflux_EmrB"/>
    <property type="match status" value="1"/>
</dbReference>
<dbReference type="CDD" id="cd17503">
    <property type="entry name" value="MFS_LmrB_MDR_like"/>
    <property type="match status" value="1"/>
</dbReference>
<comment type="subcellular location">
    <subcellularLocation>
        <location evidence="1">Cell membrane</location>
        <topology evidence="1">Multi-pass membrane protein</topology>
    </subcellularLocation>
</comment>
<name>A0A0A7S135_FRIPE</name>
<protein>
    <submittedName>
        <fullName evidence="10">Drug resistance transporter, EmrB/QacA subfamily</fullName>
    </submittedName>
</protein>
<dbReference type="InterPro" id="IPR004638">
    <property type="entry name" value="EmrB-like"/>
</dbReference>
<comment type="similarity">
    <text evidence="2">Belongs to the major facilitator superfamily. EmrB family.</text>
</comment>
<sequence length="513" mass="56761">MNHKMSPLHLSGAKLIGLIVALATVAFLQILDLTIANVALSTISGNLGISTSQATWVITSFAVSNAISIPISGWLAKYFGEVKLFLYSILLFVLASWSCGVSNSLEMLIISRVLQGAVSGPIIPLSQSLLLANSPNSKKNMSLAIWSMTIIIAPVCGPIFGGWISDNLFWGWIFLLNVPIGLIAWISIKILLKGRETEISKSRIDTIGLALLIFGVGSLQLILDRGKELDWFNSSEIIILSVIALVTLSFFVLWEMTSNHPIVDLSLFRSRNFTVGTICISLAFLLHIGTLVMQPQLLQRVFGYTATWAGLALSPIGLVPIVLAPIVGRFVPYLDMRKLVTFGFIVFAVCFFWRAYSFEPNMDFSSSAWPQFYQGFAIACFVMPLNIIILTDIPSHKLAAAGSLFNFFRTLSTSIGTSLTNSLWEHREAIHHSQLTDLMNQNIQTLEYTYQQFQLQGFSETQASAKLAQNITNQGLVIATNEIFWLYGIIFILLIIVVWFAKSTITSKNEIEK</sequence>
<proteinExistence type="inferred from homology"/>
<evidence type="ECO:0000313" key="10">
    <source>
        <dbReference type="EMBL" id="AJA45239.1"/>
    </source>
</evidence>
<feature type="transmembrane region" description="Helical" evidence="8">
    <location>
        <begin position="306"/>
        <end position="327"/>
    </location>
</feature>
<evidence type="ECO:0000256" key="2">
    <source>
        <dbReference type="ARBA" id="ARBA00008537"/>
    </source>
</evidence>
<evidence type="ECO:0000256" key="5">
    <source>
        <dbReference type="ARBA" id="ARBA00022692"/>
    </source>
</evidence>
<evidence type="ECO:0000256" key="1">
    <source>
        <dbReference type="ARBA" id="ARBA00004651"/>
    </source>
</evidence>
<dbReference type="Pfam" id="PF07690">
    <property type="entry name" value="MFS_1"/>
    <property type="match status" value="1"/>
</dbReference>
<accession>A0A0A7S135</accession>
<feature type="domain" description="Major facilitator superfamily (MFS) profile" evidence="9">
    <location>
        <begin position="18"/>
        <end position="506"/>
    </location>
</feature>
<dbReference type="InterPro" id="IPR036259">
    <property type="entry name" value="MFS_trans_sf"/>
</dbReference>
<feature type="transmembrane region" description="Helical" evidence="8">
    <location>
        <begin position="483"/>
        <end position="501"/>
    </location>
</feature>
<keyword evidence="6 8" id="KW-1133">Transmembrane helix</keyword>
<feature type="transmembrane region" description="Helical" evidence="8">
    <location>
        <begin position="143"/>
        <end position="164"/>
    </location>
</feature>
<evidence type="ECO:0000259" key="9">
    <source>
        <dbReference type="PROSITE" id="PS50850"/>
    </source>
</evidence>
<feature type="transmembrane region" description="Helical" evidence="8">
    <location>
        <begin position="372"/>
        <end position="391"/>
    </location>
</feature>
<dbReference type="Gene3D" id="1.20.1250.20">
    <property type="entry name" value="MFS general substrate transporter like domains"/>
    <property type="match status" value="1"/>
</dbReference>
<dbReference type="STRING" id="1267021.FPB0191_01420"/>
<evidence type="ECO:0000256" key="6">
    <source>
        <dbReference type="ARBA" id="ARBA00022989"/>
    </source>
</evidence>
<dbReference type="InterPro" id="IPR020846">
    <property type="entry name" value="MFS_dom"/>
</dbReference>
<evidence type="ECO:0000256" key="3">
    <source>
        <dbReference type="ARBA" id="ARBA00022448"/>
    </source>
</evidence>